<reference evidence="3" key="1">
    <citation type="journal article" date="2012" name="Genome Res.">
        <title>Genomic characterization of the Bacillus cereus sensu lato species: Backdrop to the evolution of Bacillus anthracis.</title>
        <authorList>
            <person name="Zwick M.E."/>
            <person name="Joseph S.J."/>
            <person name="Didelot X."/>
            <person name="Chen P.E."/>
            <person name="Bishop-Lilly K.A."/>
            <person name="Stewart A.C."/>
            <person name="Willner K."/>
            <person name="Nolan N."/>
            <person name="Lentz S."/>
            <person name="Thomason M.K."/>
            <person name="Sozhamannan S."/>
            <person name="Mateczun A.J."/>
            <person name="Du L."/>
            <person name="Read T.D."/>
        </authorList>
    </citation>
    <scope>NUCLEOTIDE SEQUENCE [LARGE SCALE GENOMIC DNA]</scope>
    <source>
        <strain evidence="3">AH603</strain>
    </source>
</reference>
<dbReference type="CDD" id="cd08252">
    <property type="entry name" value="AL_MDR"/>
    <property type="match status" value="1"/>
</dbReference>
<dbReference type="Gene3D" id="3.40.50.720">
    <property type="entry name" value="NAD(P)-binding Rossmann-like Domain"/>
    <property type="match status" value="1"/>
</dbReference>
<feature type="domain" description="Enoyl reductase (ER)" evidence="2">
    <location>
        <begin position="10"/>
        <end position="341"/>
    </location>
</feature>
<dbReference type="SUPFAM" id="SSF51735">
    <property type="entry name" value="NAD(P)-binding Rossmann-fold domains"/>
    <property type="match status" value="1"/>
</dbReference>
<dbReference type="GO" id="GO:0016491">
    <property type="term" value="F:oxidoreductase activity"/>
    <property type="evidence" value="ECO:0007669"/>
    <property type="project" value="UniProtKB-KW"/>
</dbReference>
<dbReference type="Proteomes" id="UP000001753">
    <property type="component" value="Chromosome"/>
</dbReference>
<keyword evidence="1" id="KW-0560">Oxidoreductase</keyword>
<evidence type="ECO:0000313" key="3">
    <source>
        <dbReference type="EMBL" id="EEL69934.1"/>
    </source>
</evidence>
<keyword evidence="1" id="KW-0479">Metal-binding</keyword>
<dbReference type="NCBIfam" id="TIGR02817">
    <property type="entry name" value="adh_fam_1"/>
    <property type="match status" value="1"/>
</dbReference>
<accession>C2XWQ8</accession>
<dbReference type="InterPro" id="IPR020843">
    <property type="entry name" value="ER"/>
</dbReference>
<dbReference type="InterPro" id="IPR013154">
    <property type="entry name" value="ADH-like_N"/>
</dbReference>
<dbReference type="SMART" id="SM00829">
    <property type="entry name" value="PKS_ER"/>
    <property type="match status" value="1"/>
</dbReference>
<proteinExistence type="inferred from homology"/>
<evidence type="ECO:0000259" key="2">
    <source>
        <dbReference type="SMART" id="SM00829"/>
    </source>
</evidence>
<dbReference type="InterPro" id="IPR036291">
    <property type="entry name" value="NAD(P)-bd_dom_sf"/>
</dbReference>
<organism evidence="3">
    <name type="scientific">Bacillus mycoides</name>
    <dbReference type="NCBI Taxonomy" id="1405"/>
    <lineage>
        <taxon>Bacteria</taxon>
        <taxon>Bacillati</taxon>
        <taxon>Bacillota</taxon>
        <taxon>Bacilli</taxon>
        <taxon>Bacillales</taxon>
        <taxon>Bacillaceae</taxon>
        <taxon>Bacillus</taxon>
        <taxon>Bacillus cereus group</taxon>
    </lineage>
</organism>
<sequence>MEGIKMKAIGLHEYLPIEEENSLIDIEVERPVATGRDILVKINAISVNPVDTKVRSPKDKKEDIAKILGWDASGVVVQTGDGCTLFKEGDEVFYAGSITRQGTYSEYHLVDERIVGKKPKTLSDAESAALPLTAITAWEGLFERLGIDYNKKDENSFKNILIIGGAGGVGSIAIQLAKWAGLNVIATASRSETIHWVEKFGADYIVNHHQPLKDQILEFGLKDVDYIFCLNNTDQHWHAMGDIIKPQGKICSIVENEHPLEMGILKSKSATFVWEFMFTKAMYETGDMSTQHELLNKVSELLDEGILQTTLNDTLTPINAENLKKAHALLESGRTIGKIVLEKF</sequence>
<dbReference type="Pfam" id="PF13602">
    <property type="entry name" value="ADH_zinc_N_2"/>
    <property type="match status" value="1"/>
</dbReference>
<dbReference type="SUPFAM" id="SSF50129">
    <property type="entry name" value="GroES-like"/>
    <property type="match status" value="1"/>
</dbReference>
<gene>
    <name evidence="3" type="ORF">bcere0026_31350</name>
</gene>
<dbReference type="InterPro" id="IPR050700">
    <property type="entry name" value="YIM1/Zinc_Alcohol_DH_Fams"/>
</dbReference>
<dbReference type="PANTHER" id="PTHR11695:SF294">
    <property type="entry name" value="RETICULON-4-INTERACTING PROTEIN 1, MITOCHONDRIAL"/>
    <property type="match status" value="1"/>
</dbReference>
<evidence type="ECO:0000256" key="1">
    <source>
        <dbReference type="RuleBase" id="RU364000"/>
    </source>
</evidence>
<dbReference type="GO" id="GO:0016829">
    <property type="term" value="F:lyase activity"/>
    <property type="evidence" value="ECO:0007669"/>
    <property type="project" value="UniProtKB-KW"/>
</dbReference>
<dbReference type="EMBL" id="ACMP01000085">
    <property type="protein sequence ID" value="EEL69934.1"/>
    <property type="molecule type" value="Genomic_DNA"/>
</dbReference>
<dbReference type="Gene3D" id="3.90.180.10">
    <property type="entry name" value="Medium-chain alcohol dehydrogenases, catalytic domain"/>
    <property type="match status" value="1"/>
</dbReference>
<comment type="similarity">
    <text evidence="1">Belongs to the zinc-containing alcohol dehydrogenase family. Quinone oxidoreductase subfamily.</text>
</comment>
<dbReference type="GO" id="GO:0008270">
    <property type="term" value="F:zinc ion binding"/>
    <property type="evidence" value="ECO:0007669"/>
    <property type="project" value="InterPro"/>
</dbReference>
<protein>
    <recommendedName>
        <fullName evidence="1">Zinc-type alcohol dehydrogenase-like protein</fullName>
    </recommendedName>
</protein>
<dbReference type="Pfam" id="PF08240">
    <property type="entry name" value="ADH_N"/>
    <property type="match status" value="1"/>
</dbReference>
<dbReference type="PANTHER" id="PTHR11695">
    <property type="entry name" value="ALCOHOL DEHYDROGENASE RELATED"/>
    <property type="match status" value="1"/>
</dbReference>
<dbReference type="AlphaFoldDB" id="C2XWQ8"/>
<name>C2XWQ8_BACMY</name>
<comment type="caution">
    <text evidence="3">The sequence shown here is derived from an EMBL/GenBank/DDBJ whole genome shotgun (WGS) entry which is preliminary data.</text>
</comment>
<dbReference type="InterPro" id="IPR014182">
    <property type="entry name" value="ADH_Zn_typ-1"/>
</dbReference>
<keyword evidence="1" id="KW-0862">Zinc</keyword>
<keyword evidence="3" id="KW-0456">Lyase</keyword>
<dbReference type="InterPro" id="IPR011032">
    <property type="entry name" value="GroES-like_sf"/>
</dbReference>
<dbReference type="HOGENOM" id="CLU_026673_3_0_9"/>